<dbReference type="STRING" id="1203610.HMPREF1536_03256"/>
<dbReference type="Proteomes" id="UP000033035">
    <property type="component" value="Unassembled WGS sequence"/>
</dbReference>
<dbReference type="InterPro" id="IPR032575">
    <property type="entry name" value="DUF4923"/>
</dbReference>
<keyword evidence="1" id="KW-0732">Signal</keyword>
<sequence>MKKVWIIMVAVCSLLSVSGQAYGQSLKDLLNSSTVKDAVTSVTGGKKLTVQNLEGTWTYVNPAVQLEGDNALKNVAGSVAAGELEKKLKTYCAKVGIIEGMFNYVFNSDSTFTNALKKKTLKGTYSINQDEKTIELKYALGGKLKVMTLTAHVVISGDELSLLFNADKLLDFLTKVSSISDNSTLKLVNKLASEYDGMLLGFELKK</sequence>
<evidence type="ECO:0000259" key="2">
    <source>
        <dbReference type="Pfam" id="PF16270"/>
    </source>
</evidence>
<name>A0A0F5JD42_9BACT</name>
<feature type="signal peptide" evidence="1">
    <location>
        <begin position="1"/>
        <end position="23"/>
    </location>
</feature>
<feature type="chain" id="PRO_5002489676" description="DUF4923 domain-containing protein" evidence="1">
    <location>
        <begin position="24"/>
        <end position="206"/>
    </location>
</feature>
<evidence type="ECO:0000313" key="3">
    <source>
        <dbReference type="EMBL" id="KKB55781.1"/>
    </source>
</evidence>
<evidence type="ECO:0000256" key="1">
    <source>
        <dbReference type="SAM" id="SignalP"/>
    </source>
</evidence>
<organism evidence="3 4">
    <name type="scientific">Parabacteroides gordonii MS-1 = DSM 23371</name>
    <dbReference type="NCBI Taxonomy" id="1203610"/>
    <lineage>
        <taxon>Bacteria</taxon>
        <taxon>Pseudomonadati</taxon>
        <taxon>Bacteroidota</taxon>
        <taxon>Bacteroidia</taxon>
        <taxon>Bacteroidales</taxon>
        <taxon>Tannerellaceae</taxon>
        <taxon>Parabacteroides</taxon>
    </lineage>
</organism>
<dbReference type="HOGENOM" id="CLU_083301_0_0_10"/>
<dbReference type="EMBL" id="AQHW01000015">
    <property type="protein sequence ID" value="KKB55781.1"/>
    <property type="molecule type" value="Genomic_DNA"/>
</dbReference>
<gene>
    <name evidence="3" type="ORF">HMPREF1536_03256</name>
</gene>
<dbReference type="PATRIC" id="fig|1203610.3.peg.3319"/>
<proteinExistence type="predicted"/>
<accession>A0A0F5JD42</accession>
<keyword evidence="4" id="KW-1185">Reference proteome</keyword>
<evidence type="ECO:0000313" key="4">
    <source>
        <dbReference type="Proteomes" id="UP000033035"/>
    </source>
</evidence>
<dbReference type="RefSeq" id="WP_028726234.1">
    <property type="nucleotide sequence ID" value="NZ_AUAE01000008.1"/>
</dbReference>
<feature type="domain" description="DUF4923" evidence="2">
    <location>
        <begin position="26"/>
        <end position="206"/>
    </location>
</feature>
<dbReference type="Pfam" id="PF16270">
    <property type="entry name" value="DUF4923"/>
    <property type="match status" value="1"/>
</dbReference>
<comment type="caution">
    <text evidence="3">The sequence shown here is derived from an EMBL/GenBank/DDBJ whole genome shotgun (WGS) entry which is preliminary data.</text>
</comment>
<reference evidence="3 4" key="1">
    <citation type="submission" date="2013-04" db="EMBL/GenBank/DDBJ databases">
        <title>The Genome Sequence of Parabacteroides gordonii DSM 23371.</title>
        <authorList>
            <consortium name="The Broad Institute Genomics Platform"/>
            <person name="Earl A."/>
            <person name="Ward D."/>
            <person name="Feldgarden M."/>
            <person name="Gevers D."/>
            <person name="Martens E."/>
            <person name="Sakamoto M."/>
            <person name="Benno Y."/>
            <person name="Suzuki N."/>
            <person name="Matsunaga N."/>
            <person name="Koshihara K."/>
            <person name="Seki M."/>
            <person name="Komiya H."/>
            <person name="Walker B."/>
            <person name="Young S."/>
            <person name="Zeng Q."/>
            <person name="Gargeya S."/>
            <person name="Fitzgerald M."/>
            <person name="Haas B."/>
            <person name="Abouelleil A."/>
            <person name="Allen A.W."/>
            <person name="Alvarado L."/>
            <person name="Arachchi H.M."/>
            <person name="Berlin A.M."/>
            <person name="Chapman S.B."/>
            <person name="Gainer-Dewar J."/>
            <person name="Goldberg J."/>
            <person name="Griggs A."/>
            <person name="Gujja S."/>
            <person name="Hansen M."/>
            <person name="Howarth C."/>
            <person name="Imamovic A."/>
            <person name="Ireland A."/>
            <person name="Larimer J."/>
            <person name="McCowan C."/>
            <person name="Murphy C."/>
            <person name="Pearson M."/>
            <person name="Poon T.W."/>
            <person name="Priest M."/>
            <person name="Roberts A."/>
            <person name="Saif S."/>
            <person name="Shea T."/>
            <person name="Sisk P."/>
            <person name="Sykes S."/>
            <person name="Wortman J."/>
            <person name="Nusbaum C."/>
            <person name="Birren B."/>
        </authorList>
    </citation>
    <scope>NUCLEOTIDE SEQUENCE [LARGE SCALE GENOMIC DNA]</scope>
    <source>
        <strain evidence="3 4">MS-1</strain>
    </source>
</reference>
<protein>
    <recommendedName>
        <fullName evidence="2">DUF4923 domain-containing protein</fullName>
    </recommendedName>
</protein>
<dbReference type="AlphaFoldDB" id="A0A0F5JD42"/>